<evidence type="ECO:0000313" key="8">
    <source>
        <dbReference type="EMBL" id="QIN29767.1"/>
    </source>
</evidence>
<dbReference type="GO" id="GO:0005524">
    <property type="term" value="F:ATP binding"/>
    <property type="evidence" value="ECO:0007669"/>
    <property type="project" value="UniProtKB-KW"/>
</dbReference>
<reference evidence="8 9" key="1">
    <citation type="submission" date="2019-02" db="EMBL/GenBank/DDBJ databases">
        <title>Complete Genome Sequence and Methylome Analysis of Brevibacterium luteolum NEB1784.</title>
        <authorList>
            <person name="Fomenkov A."/>
            <person name="Roberts R.J."/>
        </authorList>
    </citation>
    <scope>NUCLEOTIDE SEQUENCE [LARGE SCALE GENOMIC DNA]</scope>
    <source>
        <strain evidence="8 9">NEB1784</strain>
    </source>
</reference>
<dbReference type="GO" id="GO:0046677">
    <property type="term" value="P:response to antibiotic"/>
    <property type="evidence" value="ECO:0007669"/>
    <property type="project" value="UniProtKB-KW"/>
</dbReference>
<dbReference type="PANTHER" id="PTHR42711">
    <property type="entry name" value="ABC TRANSPORTER ATP-BINDING PROTEIN"/>
    <property type="match status" value="1"/>
</dbReference>
<dbReference type="Proteomes" id="UP000501518">
    <property type="component" value="Chromosome"/>
</dbReference>
<evidence type="ECO:0000256" key="4">
    <source>
        <dbReference type="ARBA" id="ARBA00022840"/>
    </source>
</evidence>
<dbReference type="InterPro" id="IPR027417">
    <property type="entry name" value="P-loop_NTPase"/>
</dbReference>
<comment type="subcellular location">
    <subcellularLocation>
        <location evidence="1">Cell membrane</location>
        <topology evidence="1">Peripheral membrane protein</topology>
    </subcellularLocation>
</comment>
<dbReference type="KEGG" id="blut:EW640_11145"/>
<keyword evidence="5" id="KW-0046">Antibiotic resistance</keyword>
<evidence type="ECO:0000313" key="9">
    <source>
        <dbReference type="Proteomes" id="UP000501518"/>
    </source>
</evidence>
<evidence type="ECO:0000256" key="6">
    <source>
        <dbReference type="SAM" id="MobiDB-lite"/>
    </source>
</evidence>
<dbReference type="EMBL" id="CP035810">
    <property type="protein sequence ID" value="QIN29767.1"/>
    <property type="molecule type" value="Genomic_DNA"/>
</dbReference>
<keyword evidence="4" id="KW-0067">ATP-binding</keyword>
<dbReference type="PANTHER" id="PTHR42711:SF19">
    <property type="entry name" value="DOXORUBICIN RESISTANCE ATP-BINDING PROTEIN DRRA"/>
    <property type="match status" value="1"/>
</dbReference>
<sequence>MSLIDEPTTGLDPRSRLALWDIIRKLVGDGTTLLLTTQYLEEADQLADDLAVIDGGRVIAEGTADQLKAQVGGHRAQITLADAADGGAAAEILALHGFGTVEAAPGGRTFWVAVESGPSALQRILTDFTTADIELHDAGIRRLTLDDVFMRLTGHKAADDSEESDTAEKTEAAEATDLPAPPSVPEAPAASATAQASATRQETR</sequence>
<feature type="compositionally biased region" description="Low complexity" evidence="6">
    <location>
        <begin position="186"/>
        <end position="198"/>
    </location>
</feature>
<dbReference type="InterPro" id="IPR050763">
    <property type="entry name" value="ABC_transporter_ATP-binding"/>
</dbReference>
<gene>
    <name evidence="8" type="ORF">EW640_11145</name>
</gene>
<dbReference type="SUPFAM" id="SSF52540">
    <property type="entry name" value="P-loop containing nucleoside triphosphate hydrolases"/>
    <property type="match status" value="1"/>
</dbReference>
<feature type="region of interest" description="Disordered" evidence="6">
    <location>
        <begin position="156"/>
        <end position="204"/>
    </location>
</feature>
<organism evidence="8 9">
    <name type="scientific">Brevibacterium luteolum</name>
    <dbReference type="NCBI Taxonomy" id="199591"/>
    <lineage>
        <taxon>Bacteria</taxon>
        <taxon>Bacillati</taxon>
        <taxon>Actinomycetota</taxon>
        <taxon>Actinomycetes</taxon>
        <taxon>Micrococcales</taxon>
        <taxon>Brevibacteriaceae</taxon>
        <taxon>Brevibacterium</taxon>
    </lineage>
</organism>
<keyword evidence="2" id="KW-0813">Transport</keyword>
<evidence type="ECO:0000259" key="7">
    <source>
        <dbReference type="Pfam" id="PF13732"/>
    </source>
</evidence>
<feature type="domain" description="Daunorubicin resistance ATP-binding protein DrrA1/2-like C-terminal" evidence="7">
    <location>
        <begin position="62"/>
        <end position="152"/>
    </location>
</feature>
<dbReference type="RefSeq" id="WP_165884148.1">
    <property type="nucleotide sequence ID" value="NZ_CP035810.1"/>
</dbReference>
<evidence type="ECO:0000256" key="5">
    <source>
        <dbReference type="ARBA" id="ARBA00023251"/>
    </source>
</evidence>
<name>A0A6G8KY72_9MICO</name>
<dbReference type="Gene3D" id="3.40.50.300">
    <property type="entry name" value="P-loop containing nucleotide triphosphate hydrolases"/>
    <property type="match status" value="1"/>
</dbReference>
<dbReference type="InterPro" id="IPR025302">
    <property type="entry name" value="DrrA1/2-like_C"/>
</dbReference>
<evidence type="ECO:0000256" key="1">
    <source>
        <dbReference type="ARBA" id="ARBA00004202"/>
    </source>
</evidence>
<keyword evidence="3" id="KW-0547">Nucleotide-binding</keyword>
<dbReference type="Pfam" id="PF13732">
    <property type="entry name" value="DrrA1-3_C"/>
    <property type="match status" value="1"/>
</dbReference>
<protein>
    <recommendedName>
        <fullName evidence="7">Daunorubicin resistance ATP-binding protein DrrA1/2-like C-terminal domain-containing protein</fullName>
    </recommendedName>
</protein>
<dbReference type="GO" id="GO:0005886">
    <property type="term" value="C:plasma membrane"/>
    <property type="evidence" value="ECO:0007669"/>
    <property type="project" value="UniProtKB-SubCell"/>
</dbReference>
<proteinExistence type="predicted"/>
<evidence type="ECO:0000256" key="2">
    <source>
        <dbReference type="ARBA" id="ARBA00022448"/>
    </source>
</evidence>
<dbReference type="AlphaFoldDB" id="A0A6G8KY72"/>
<accession>A0A6G8KY72</accession>
<evidence type="ECO:0000256" key="3">
    <source>
        <dbReference type="ARBA" id="ARBA00022741"/>
    </source>
</evidence>